<dbReference type="PANTHER" id="PTHR46890:SF48">
    <property type="entry name" value="RNA-DIRECTED DNA POLYMERASE"/>
    <property type="match status" value="1"/>
</dbReference>
<dbReference type="AlphaFoldDB" id="A0A9N7MV16"/>
<dbReference type="InterPro" id="IPR043502">
    <property type="entry name" value="DNA/RNA_pol_sf"/>
</dbReference>
<dbReference type="CDD" id="cd01650">
    <property type="entry name" value="RT_nLTR_like"/>
    <property type="match status" value="1"/>
</dbReference>
<dbReference type="PROSITE" id="PS50878">
    <property type="entry name" value="RT_POL"/>
    <property type="match status" value="1"/>
</dbReference>
<protein>
    <recommendedName>
        <fullName evidence="1">Reverse transcriptase domain-containing protein</fullName>
    </recommendedName>
</protein>
<feature type="domain" description="Reverse transcriptase" evidence="1">
    <location>
        <begin position="1"/>
        <end position="235"/>
    </location>
</feature>
<dbReference type="SUPFAM" id="SSF56672">
    <property type="entry name" value="DNA/RNA polymerases"/>
    <property type="match status" value="1"/>
</dbReference>
<dbReference type="InterPro" id="IPR000477">
    <property type="entry name" value="RT_dom"/>
</dbReference>
<gene>
    <name evidence="2" type="ORF">SHERM_15155</name>
</gene>
<keyword evidence="3" id="KW-1185">Reference proteome</keyword>
<dbReference type="EMBL" id="CACSLK010012233">
    <property type="protein sequence ID" value="CAA0815001.1"/>
    <property type="molecule type" value="Genomic_DNA"/>
</dbReference>
<sequence length="273" mass="31304">MANRLQVILPSVINEFQSAFVPGRLISDNIILGFETLHWMQNHRQSRRGYAALKLDMSKAYDRVEWNFSEAIVRSLGFDQSWVEKIMKCVRSVTFSFKLNQHSFGALKPHRGIRQGDPLSPYLFALVSQGLSSLLIHAKQKKFFRGIRIANNCRSISHLFFADDSLVFFRADTQDAVHIQNVLQIYEKALGQVINFDKSSLSFSPNTLPEVASSIKNVFKMTVVQGHEVYLGLHTFSARSKRTQFGYLKEKVADKIQSWRHKYFSEGGRKVLL</sequence>
<reference evidence="2" key="1">
    <citation type="submission" date="2019-12" db="EMBL/GenBank/DDBJ databases">
        <authorList>
            <person name="Scholes J."/>
        </authorList>
    </citation>
    <scope>NUCLEOTIDE SEQUENCE</scope>
</reference>
<comment type="caution">
    <text evidence="2">The sequence shown here is derived from an EMBL/GenBank/DDBJ whole genome shotgun (WGS) entry which is preliminary data.</text>
</comment>
<accession>A0A9N7MV16</accession>
<dbReference type="InterPro" id="IPR052343">
    <property type="entry name" value="Retrotransposon-Effector_Assoc"/>
</dbReference>
<dbReference type="PANTHER" id="PTHR46890">
    <property type="entry name" value="NON-LTR RETROLELEMENT REVERSE TRANSCRIPTASE-LIKE PROTEIN-RELATED"/>
    <property type="match status" value="1"/>
</dbReference>
<dbReference type="Pfam" id="PF00078">
    <property type="entry name" value="RVT_1"/>
    <property type="match status" value="1"/>
</dbReference>
<name>A0A9N7MV16_STRHE</name>
<dbReference type="Proteomes" id="UP001153555">
    <property type="component" value="Unassembled WGS sequence"/>
</dbReference>
<evidence type="ECO:0000313" key="2">
    <source>
        <dbReference type="EMBL" id="CAA0815001.1"/>
    </source>
</evidence>
<evidence type="ECO:0000313" key="3">
    <source>
        <dbReference type="Proteomes" id="UP001153555"/>
    </source>
</evidence>
<dbReference type="OrthoDB" id="913216at2759"/>
<organism evidence="2 3">
    <name type="scientific">Striga hermonthica</name>
    <name type="common">Purple witchweed</name>
    <name type="synonym">Buchnera hermonthica</name>
    <dbReference type="NCBI Taxonomy" id="68872"/>
    <lineage>
        <taxon>Eukaryota</taxon>
        <taxon>Viridiplantae</taxon>
        <taxon>Streptophyta</taxon>
        <taxon>Embryophyta</taxon>
        <taxon>Tracheophyta</taxon>
        <taxon>Spermatophyta</taxon>
        <taxon>Magnoliopsida</taxon>
        <taxon>eudicotyledons</taxon>
        <taxon>Gunneridae</taxon>
        <taxon>Pentapetalae</taxon>
        <taxon>asterids</taxon>
        <taxon>lamiids</taxon>
        <taxon>Lamiales</taxon>
        <taxon>Orobanchaceae</taxon>
        <taxon>Buchnereae</taxon>
        <taxon>Striga</taxon>
    </lineage>
</organism>
<evidence type="ECO:0000259" key="1">
    <source>
        <dbReference type="PROSITE" id="PS50878"/>
    </source>
</evidence>
<proteinExistence type="predicted"/>